<dbReference type="InterPro" id="IPR051680">
    <property type="entry name" value="ATP-dep_Glu-Cys_Ligase-2"/>
</dbReference>
<evidence type="ECO:0000313" key="2">
    <source>
        <dbReference type="EMBL" id="QUE52616.1"/>
    </source>
</evidence>
<accession>A0A975PGU1</accession>
<reference evidence="2" key="1">
    <citation type="submission" date="2021-04" db="EMBL/GenBank/DDBJ databases">
        <title>Luteolibacter sp. 32A isolated from the skin of an Anderson's salamander (Ambystoma andersonii).</title>
        <authorList>
            <person name="Spergser J."/>
            <person name="Busse H.-J."/>
        </authorList>
    </citation>
    <scope>NUCLEOTIDE SEQUENCE</scope>
    <source>
        <strain evidence="2">32A</strain>
    </source>
</reference>
<proteinExistence type="predicted"/>
<dbReference type="InterPro" id="IPR025841">
    <property type="entry name" value="CP_ATPgrasp_2"/>
</dbReference>
<sequence>MLKLGPRAAIWADETPFLMFEGYEPEKFYDEMFSAPGSVRDHCAPLYERFNGLSERDFLSRKATCELYFLRQGITFNVYHDNRGTERIFPFDPVPRVIPADEWEHLESGLTQRLLALNLFLHDIYHEQNILRDGVIPRHYIENAKHYRPEFRGVNVPGDIYIHICGSDLIRGHDGVYYVLEDNGRCPSGASYLLENRNALKRAFPGLFDSLGVRSVSSYPRDLLDMLHHIAPRRTDDPVCVLLTPGCYNSAYFEHCYLAREMGIEIVEGRDLVVIDNIVYMRTTRGLVRVDTIYRRIDDDFLDPTVFRKDSVLGVPGLMAAYRAGNVSLANAVGTGVADDKVIYYFVPKIIEYYLGQEPILPNVPTYLASEEEDLKYILDHLPELVVKAANESGGYGMLMGPQATKEEIAAFRERIIADPRNYIAQPVVSLSRSPTWCEGAMEGRHLDLRPYIIYGRDIKIVPGGLTRVALTKGSLVVNSSQGGGSKDTWVLRH</sequence>
<keyword evidence="3" id="KW-1185">Reference proteome</keyword>
<organism evidence="2 3">
    <name type="scientific">Luteolibacter ambystomatis</name>
    <dbReference type="NCBI Taxonomy" id="2824561"/>
    <lineage>
        <taxon>Bacteria</taxon>
        <taxon>Pseudomonadati</taxon>
        <taxon>Verrucomicrobiota</taxon>
        <taxon>Verrucomicrobiia</taxon>
        <taxon>Verrucomicrobiales</taxon>
        <taxon>Verrucomicrobiaceae</taxon>
        <taxon>Luteolibacter</taxon>
    </lineage>
</organism>
<dbReference type="PANTHER" id="PTHR34595">
    <property type="entry name" value="BLR5612 PROTEIN"/>
    <property type="match status" value="1"/>
</dbReference>
<dbReference type="SUPFAM" id="SSF56059">
    <property type="entry name" value="Glutathione synthetase ATP-binding domain-like"/>
    <property type="match status" value="1"/>
</dbReference>
<protein>
    <submittedName>
        <fullName evidence="2">Circularly permuted type 2 ATP-grasp protein</fullName>
    </submittedName>
</protein>
<gene>
    <name evidence="2" type="ORF">KBB96_06900</name>
</gene>
<feature type="domain" description="Circularly permuted ATP-grasp type 2" evidence="1">
    <location>
        <begin position="95"/>
        <end position="470"/>
    </location>
</feature>
<evidence type="ECO:0000259" key="1">
    <source>
        <dbReference type="Pfam" id="PF14403"/>
    </source>
</evidence>
<dbReference type="KEGG" id="lamb:KBB96_06900"/>
<dbReference type="InterPro" id="IPR016450">
    <property type="entry name" value="UCP005522"/>
</dbReference>
<dbReference type="PANTHER" id="PTHR34595:SF7">
    <property type="entry name" value="SLL1039 PROTEIN"/>
    <property type="match status" value="1"/>
</dbReference>
<dbReference type="Pfam" id="PF14403">
    <property type="entry name" value="CP_ATPgrasp_2"/>
    <property type="match status" value="1"/>
</dbReference>
<dbReference type="EMBL" id="CP073100">
    <property type="protein sequence ID" value="QUE52616.1"/>
    <property type="molecule type" value="Genomic_DNA"/>
</dbReference>
<evidence type="ECO:0000313" key="3">
    <source>
        <dbReference type="Proteomes" id="UP000676169"/>
    </source>
</evidence>
<name>A0A975PGU1_9BACT</name>
<dbReference type="AlphaFoldDB" id="A0A975PGU1"/>
<dbReference type="Gene3D" id="3.40.50.11290">
    <property type="match status" value="1"/>
</dbReference>
<dbReference type="Gene3D" id="3.30.1490.270">
    <property type="match status" value="1"/>
</dbReference>
<dbReference type="Proteomes" id="UP000676169">
    <property type="component" value="Chromosome"/>
</dbReference>
<dbReference type="PIRSF" id="PIRSF005522">
    <property type="entry name" value="UCP005522"/>
    <property type="match status" value="1"/>
</dbReference>